<dbReference type="Pfam" id="PF06880">
    <property type="entry name" value="DUF1262"/>
    <property type="match status" value="1"/>
</dbReference>
<reference evidence="2" key="1">
    <citation type="submission" date="2025-08" db="UniProtKB">
        <authorList>
            <consortium name="RefSeq"/>
        </authorList>
    </citation>
    <scope>IDENTIFICATION</scope>
    <source>
        <tissue evidence="2">Seedling</tissue>
    </source>
</reference>
<name>A0ABM3ZXS0_ZIZJJ</name>
<dbReference type="PANTHER" id="PTHR31050:SF7">
    <property type="entry name" value="DUF1262 FAMILY PROTEIN"/>
    <property type="match status" value="1"/>
</dbReference>
<gene>
    <name evidence="2" type="primary">LOC107428260</name>
</gene>
<accession>A0ABM3ZXS0</accession>
<dbReference type="InterPro" id="IPR010683">
    <property type="entry name" value="DUF1262"/>
</dbReference>
<dbReference type="PANTHER" id="PTHR31050">
    <property type="entry name" value="OS08G0413200 PROTEIN"/>
    <property type="match status" value="1"/>
</dbReference>
<dbReference type="Proteomes" id="UP001652623">
    <property type="component" value="Chromosome 12"/>
</dbReference>
<organism evidence="1 2">
    <name type="scientific">Ziziphus jujuba</name>
    <name type="common">Chinese jujube</name>
    <name type="synonym">Ziziphus sativa</name>
    <dbReference type="NCBI Taxonomy" id="326968"/>
    <lineage>
        <taxon>Eukaryota</taxon>
        <taxon>Viridiplantae</taxon>
        <taxon>Streptophyta</taxon>
        <taxon>Embryophyta</taxon>
        <taxon>Tracheophyta</taxon>
        <taxon>Spermatophyta</taxon>
        <taxon>Magnoliopsida</taxon>
        <taxon>eudicotyledons</taxon>
        <taxon>Gunneridae</taxon>
        <taxon>Pentapetalae</taxon>
        <taxon>rosids</taxon>
        <taxon>fabids</taxon>
        <taxon>Rosales</taxon>
        <taxon>Rhamnaceae</taxon>
        <taxon>Paliureae</taxon>
        <taxon>Ziziphus</taxon>
    </lineage>
</organism>
<evidence type="ECO:0000313" key="1">
    <source>
        <dbReference type="Proteomes" id="UP001652623"/>
    </source>
</evidence>
<dbReference type="RefSeq" id="XP_060669279.1">
    <property type="nucleotide sequence ID" value="XM_060813296.1"/>
</dbReference>
<protein>
    <submittedName>
        <fullName evidence="2">Uncharacterized protein LOC107428260 isoform X1</fullName>
    </submittedName>
</protein>
<dbReference type="GeneID" id="107428260"/>
<keyword evidence="1" id="KW-1185">Reference proteome</keyword>
<sequence>MYVTRPLSLYRRSPESLSLPPPEGPNSGYLVILDEESEKTTCFGLCKDIYIRDLPFPQNKGLTISFTTGQSTFQDGAVLIPVLNQPLSTNCYYVMSRKGKHTGEASTSSKEEDTITCCWCCRCIQDVKPGPLDPLDEYQQVEIIHKKHGSFTAKSVVPDGHPPEFLRRKYWNIFMSTRHNYQLDEALGLDPSLRKRLPEFNNLSLSNQSSDSAIVVGKWYCPFMFVHEDLKLKDRMKISMFYEVTLEQSWQKIFSCDNNENDRSNVVVVDVLVQKEEVFINGGRGATIGDAISVNNGVMWFANRNSGGEERRVGLSVLVVERLKWEEERFGWVGGDEKKVKVESAEEYGGKDIGWTKFGCFVLVERFVFRRLDGSIVLSYDFKHTHQIRSKWECDNLVLKFTVVIKFIL</sequence>
<proteinExistence type="predicted"/>
<evidence type="ECO:0000313" key="2">
    <source>
        <dbReference type="RefSeq" id="XP_060669279.1"/>
    </source>
</evidence>